<reference evidence="2" key="1">
    <citation type="submission" date="2019-10" db="EMBL/GenBank/DDBJ databases">
        <authorList>
            <person name="Zhang R."/>
            <person name="Pan Y."/>
            <person name="Wang J."/>
            <person name="Ma R."/>
            <person name="Yu S."/>
        </authorList>
    </citation>
    <scope>NUCLEOTIDE SEQUENCE</scope>
    <source>
        <strain evidence="2">LA-IB0</strain>
        <tissue evidence="2">Leaf</tissue>
    </source>
</reference>
<dbReference type="PANTHER" id="PTHR45936:SF1">
    <property type="entry name" value="TRNA-DIHYDROURIDINE(20) SYNTHASE [NAD(P)+]-LIKE"/>
    <property type="match status" value="1"/>
</dbReference>
<dbReference type="CDD" id="cd02801">
    <property type="entry name" value="DUS_like_FMN"/>
    <property type="match status" value="1"/>
</dbReference>
<dbReference type="PANTHER" id="PTHR45936">
    <property type="entry name" value="TRNA-DIHYDROURIDINE(20) SYNTHASE [NAD(P)+]-LIKE"/>
    <property type="match status" value="1"/>
</dbReference>
<feature type="domain" description="DUS-like FMN-binding" evidence="1">
    <location>
        <begin position="66"/>
        <end position="181"/>
    </location>
</feature>
<gene>
    <name evidence="2" type="ORF">BUALT_Bualt08G0038400</name>
</gene>
<dbReference type="GO" id="GO:0017150">
    <property type="term" value="F:tRNA dihydrouridine synthase activity"/>
    <property type="evidence" value="ECO:0007669"/>
    <property type="project" value="TreeGrafter"/>
</dbReference>
<dbReference type="Pfam" id="PF01207">
    <property type="entry name" value="Dus"/>
    <property type="match status" value="1"/>
</dbReference>
<dbReference type="InterPro" id="IPR013785">
    <property type="entry name" value="Aldolase_TIM"/>
</dbReference>
<name>A0AAV6XAP1_9LAMI</name>
<dbReference type="Gene3D" id="3.20.20.70">
    <property type="entry name" value="Aldolase class I"/>
    <property type="match status" value="1"/>
</dbReference>
<protein>
    <recommendedName>
        <fullName evidence="1">DUS-like FMN-binding domain-containing protein</fullName>
    </recommendedName>
</protein>
<dbReference type="Proteomes" id="UP000826271">
    <property type="component" value="Unassembled WGS sequence"/>
</dbReference>
<accession>A0AAV6XAP1</accession>
<dbReference type="EMBL" id="WHWC01000008">
    <property type="protein sequence ID" value="KAG8377491.1"/>
    <property type="molecule type" value="Genomic_DNA"/>
</dbReference>
<dbReference type="GO" id="GO:0005737">
    <property type="term" value="C:cytoplasm"/>
    <property type="evidence" value="ECO:0007669"/>
    <property type="project" value="TreeGrafter"/>
</dbReference>
<keyword evidence="3" id="KW-1185">Reference proteome</keyword>
<dbReference type="InterPro" id="IPR052582">
    <property type="entry name" value="tRNA-DUS-like"/>
</dbReference>
<evidence type="ECO:0000313" key="2">
    <source>
        <dbReference type="EMBL" id="KAG8377491.1"/>
    </source>
</evidence>
<sequence length="192" mass="21264">MEKDTSVADRLARMKVKCLRCFTENKIKLKPLLFCVCESVDGAMIEEYACKSFKKRRVGHAKWCMNVTALDINMGYPKSFSISGGMGVALLTKPDLIHDILTTLKRNLDIHVTCKIRLLKSPQEAVELARRIEKTDVSALAVHGTKVADRPRDPAKWSEIADVVAAVSIPVIANGDVFELVDSFSNPSKFVG</sequence>
<dbReference type="InterPro" id="IPR035587">
    <property type="entry name" value="DUS-like_FMN-bd"/>
</dbReference>
<organism evidence="2 3">
    <name type="scientific">Buddleja alternifolia</name>
    <dbReference type="NCBI Taxonomy" id="168488"/>
    <lineage>
        <taxon>Eukaryota</taxon>
        <taxon>Viridiplantae</taxon>
        <taxon>Streptophyta</taxon>
        <taxon>Embryophyta</taxon>
        <taxon>Tracheophyta</taxon>
        <taxon>Spermatophyta</taxon>
        <taxon>Magnoliopsida</taxon>
        <taxon>eudicotyledons</taxon>
        <taxon>Gunneridae</taxon>
        <taxon>Pentapetalae</taxon>
        <taxon>asterids</taxon>
        <taxon>lamiids</taxon>
        <taxon>Lamiales</taxon>
        <taxon>Scrophulariaceae</taxon>
        <taxon>Buddlejeae</taxon>
        <taxon>Buddleja</taxon>
    </lineage>
</organism>
<proteinExistence type="predicted"/>
<evidence type="ECO:0000259" key="1">
    <source>
        <dbReference type="Pfam" id="PF01207"/>
    </source>
</evidence>
<dbReference type="SUPFAM" id="SSF51395">
    <property type="entry name" value="FMN-linked oxidoreductases"/>
    <property type="match status" value="1"/>
</dbReference>
<comment type="caution">
    <text evidence="2">The sequence shown here is derived from an EMBL/GenBank/DDBJ whole genome shotgun (WGS) entry which is preliminary data.</text>
</comment>
<evidence type="ECO:0000313" key="3">
    <source>
        <dbReference type="Proteomes" id="UP000826271"/>
    </source>
</evidence>
<dbReference type="AlphaFoldDB" id="A0AAV6XAP1"/>